<reference evidence="2 3" key="1">
    <citation type="journal article" date="2013" name="Genome Biol.">
        <title>The genome sequence of the most widely cultivated cacao type and its use to identify candidate genes regulating pod color.</title>
        <authorList>
            <person name="Motamayor J.C."/>
            <person name="Mockaitis K."/>
            <person name="Schmutz J."/>
            <person name="Haiminen N."/>
            <person name="Iii D.L."/>
            <person name="Cornejo O."/>
            <person name="Findley S.D."/>
            <person name="Zheng P."/>
            <person name="Utro F."/>
            <person name="Royaert S."/>
            <person name="Saski C."/>
            <person name="Jenkins J."/>
            <person name="Podicheti R."/>
            <person name="Zhao M."/>
            <person name="Scheffler B.E."/>
            <person name="Stack J.C."/>
            <person name="Feltus F.A."/>
            <person name="Mustiga G.M."/>
            <person name="Amores F."/>
            <person name="Phillips W."/>
            <person name="Marelli J.P."/>
            <person name="May G.D."/>
            <person name="Shapiro H."/>
            <person name="Ma J."/>
            <person name="Bustamante C.D."/>
            <person name="Schnell R.J."/>
            <person name="Main D."/>
            <person name="Gilbert D."/>
            <person name="Parida L."/>
            <person name="Kuhn D.N."/>
        </authorList>
    </citation>
    <scope>NUCLEOTIDE SEQUENCE [LARGE SCALE GENOMIC DNA]</scope>
    <source>
        <strain evidence="3">cv. Matina 1-6</strain>
    </source>
</reference>
<organism evidence="2 3">
    <name type="scientific">Theobroma cacao</name>
    <name type="common">Cacao</name>
    <name type="synonym">Cocoa</name>
    <dbReference type="NCBI Taxonomy" id="3641"/>
    <lineage>
        <taxon>Eukaryota</taxon>
        <taxon>Viridiplantae</taxon>
        <taxon>Streptophyta</taxon>
        <taxon>Embryophyta</taxon>
        <taxon>Tracheophyta</taxon>
        <taxon>Spermatophyta</taxon>
        <taxon>Magnoliopsida</taxon>
        <taxon>eudicotyledons</taxon>
        <taxon>Gunneridae</taxon>
        <taxon>Pentapetalae</taxon>
        <taxon>rosids</taxon>
        <taxon>malvids</taxon>
        <taxon>Malvales</taxon>
        <taxon>Malvaceae</taxon>
        <taxon>Byttnerioideae</taxon>
        <taxon>Theobroma</taxon>
    </lineage>
</organism>
<evidence type="ECO:0000259" key="1">
    <source>
        <dbReference type="Pfam" id="PF00078"/>
    </source>
</evidence>
<dbReference type="InterPro" id="IPR043502">
    <property type="entry name" value="DNA/RNA_pol_sf"/>
</dbReference>
<protein>
    <recommendedName>
        <fullName evidence="1">Reverse transcriptase domain-containing protein</fullName>
    </recommendedName>
</protein>
<dbReference type="InterPro" id="IPR000477">
    <property type="entry name" value="RT_dom"/>
</dbReference>
<keyword evidence="3" id="KW-1185">Reference proteome</keyword>
<dbReference type="InterPro" id="IPR053134">
    <property type="entry name" value="RNA-dir_DNA_polymerase"/>
</dbReference>
<dbReference type="SUPFAM" id="SSF56672">
    <property type="entry name" value="DNA/RNA polymerases"/>
    <property type="match status" value="1"/>
</dbReference>
<accession>A0A061GR88</accession>
<dbReference type="Pfam" id="PF00078">
    <property type="entry name" value="RVT_1"/>
    <property type="match status" value="1"/>
</dbReference>
<gene>
    <name evidence="2" type="ORF">TCM_040236</name>
</gene>
<dbReference type="PANTHER" id="PTHR24559:SF436">
    <property type="entry name" value="RNA-DIRECTED DNA POLYMERASE HOMOLOG"/>
    <property type="match status" value="1"/>
</dbReference>
<evidence type="ECO:0000313" key="2">
    <source>
        <dbReference type="EMBL" id="EOY32365.1"/>
    </source>
</evidence>
<feature type="domain" description="Reverse transcriptase" evidence="1">
    <location>
        <begin position="116"/>
        <end position="219"/>
    </location>
</feature>
<dbReference type="PANTHER" id="PTHR24559">
    <property type="entry name" value="TRANSPOSON TY3-I GAG-POL POLYPROTEIN"/>
    <property type="match status" value="1"/>
</dbReference>
<proteinExistence type="predicted"/>
<dbReference type="InParanoid" id="A0A061GR88"/>
<evidence type="ECO:0000313" key="3">
    <source>
        <dbReference type="Proteomes" id="UP000026915"/>
    </source>
</evidence>
<dbReference type="AlphaFoldDB" id="A0A061GR88"/>
<dbReference type="EMBL" id="CM001887">
    <property type="protein sequence ID" value="EOY32365.1"/>
    <property type="molecule type" value="Genomic_DNA"/>
</dbReference>
<name>A0A061GR88_THECC</name>
<dbReference type="eggNOG" id="KOG0017">
    <property type="taxonomic scope" value="Eukaryota"/>
</dbReference>
<dbReference type="InterPro" id="IPR043128">
    <property type="entry name" value="Rev_trsase/Diguanyl_cyclase"/>
</dbReference>
<dbReference type="STRING" id="3641.A0A061GR88"/>
<dbReference type="Gene3D" id="3.30.70.270">
    <property type="match status" value="1"/>
</dbReference>
<dbReference type="Proteomes" id="UP000026915">
    <property type="component" value="Chromosome 9"/>
</dbReference>
<dbReference type="Gramene" id="EOY32365">
    <property type="protein sequence ID" value="EOY32365"/>
    <property type="gene ID" value="TCM_040236"/>
</dbReference>
<dbReference type="CDD" id="cd01647">
    <property type="entry name" value="RT_LTR"/>
    <property type="match status" value="1"/>
</dbReference>
<sequence length="342" mass="40050">MQRELSKMINILSDEIRDAVRDLCKLLKYELIYDTMYRYFYISEHSVEKLSIHFRNVLILLEATRVQTLVKGVDEELECMGSIRFFSALPAQLEKMKKEPQRGLMYLLGPWYFKKKKQDGSLRLCMDYQALNKVTVKNNYPIPFIANLFNQLSCAKYFSKLDLRLSYHQVRVIEGNESKTTYVTRYGVFKFLVMPFGRTNAPANFCTLMDQVFHDYLDKVLYKARKVNRVANAHSKRLKFTTLRVITPMTASKVTTDIREKWTLTNKRTTNLCPKSKGAKAKVDVGMPRYFMEWASTLVANHFIFKTMVLLASYATRCDGLYQDVSYLPIRQNREIEIDRDA</sequence>
<dbReference type="HOGENOM" id="CLU_812361_0_0_1"/>